<evidence type="ECO:0000256" key="3">
    <source>
        <dbReference type="ARBA" id="ARBA00022801"/>
    </source>
</evidence>
<evidence type="ECO:0000259" key="6">
    <source>
        <dbReference type="Pfam" id="PF00149"/>
    </source>
</evidence>
<dbReference type="PIRSF" id="PIRSF000903">
    <property type="entry name" value="B5n-ttraPtase_sm"/>
    <property type="match status" value="1"/>
</dbReference>
<dbReference type="EMBL" id="JAFNAA010000005">
    <property type="protein sequence ID" value="MBO1107843.1"/>
    <property type="molecule type" value="Genomic_DNA"/>
</dbReference>
<dbReference type="PANTHER" id="PTHR40942">
    <property type="match status" value="1"/>
</dbReference>
<dbReference type="AlphaFoldDB" id="A0A8I1W5J0"/>
<dbReference type="NCBIfam" id="NF001204">
    <property type="entry name" value="PRK00166.1"/>
    <property type="match status" value="1"/>
</dbReference>
<feature type="domain" description="Calcineurin-like phosphoesterase" evidence="6">
    <location>
        <begin position="3"/>
        <end position="124"/>
    </location>
</feature>
<evidence type="ECO:0000256" key="1">
    <source>
        <dbReference type="ARBA" id="ARBA00003413"/>
    </source>
</evidence>
<reference evidence="7" key="1">
    <citation type="submission" date="2021-03" db="EMBL/GenBank/DDBJ databases">
        <title>Plesiomonas shigelloides zfcc0051, isolated from zebrafish feces.</title>
        <authorList>
            <person name="Vanderhoek Z."/>
            <person name="Gaulke C."/>
        </authorList>
    </citation>
    <scope>NUCLEOTIDE SEQUENCE</scope>
    <source>
        <strain evidence="7">Zfcc0051</strain>
    </source>
</reference>
<comment type="similarity">
    <text evidence="2 5">Belongs to the Ap4A hydrolase family.</text>
</comment>
<dbReference type="EC" id="3.6.1.41" evidence="5"/>
<protein>
    <recommendedName>
        <fullName evidence="5">Bis(5'-nucleosyl)-tetraphosphatase, symmetrical</fullName>
        <ecNumber evidence="5">3.6.1.41</ecNumber>
    </recommendedName>
    <alternativeName>
        <fullName evidence="5">Ap4A hydrolase</fullName>
    </alternativeName>
    <alternativeName>
        <fullName evidence="5">Diadenosine 5',5'''-P1,P4-tetraphosphate pyrophosphohydrolase</fullName>
    </alternativeName>
    <alternativeName>
        <fullName evidence="5">Diadenosine tetraphosphatase</fullName>
    </alternativeName>
</protein>
<dbReference type="NCBIfam" id="TIGR00668">
    <property type="entry name" value="apaH"/>
    <property type="match status" value="1"/>
</dbReference>
<comment type="caution">
    <text evidence="7">The sequence shown here is derived from an EMBL/GenBank/DDBJ whole genome shotgun (WGS) entry which is preliminary data.</text>
</comment>
<comment type="catalytic activity">
    <reaction evidence="4 5">
        <text>P(1),P(4)-bis(5'-adenosyl) tetraphosphate + H2O = 2 ADP + 2 H(+)</text>
        <dbReference type="Rhea" id="RHEA:24252"/>
        <dbReference type="ChEBI" id="CHEBI:15377"/>
        <dbReference type="ChEBI" id="CHEBI:15378"/>
        <dbReference type="ChEBI" id="CHEBI:58141"/>
        <dbReference type="ChEBI" id="CHEBI:456216"/>
        <dbReference type="EC" id="3.6.1.41"/>
    </reaction>
</comment>
<proteinExistence type="inferred from homology"/>
<dbReference type="HAMAP" id="MF_00199">
    <property type="entry name" value="ApaH"/>
    <property type="match status" value="1"/>
</dbReference>
<organism evidence="7 8">
    <name type="scientific">Plesiomonas shigelloides</name>
    <name type="common">Aeromonas shigelloides</name>
    <dbReference type="NCBI Taxonomy" id="703"/>
    <lineage>
        <taxon>Bacteria</taxon>
        <taxon>Pseudomonadati</taxon>
        <taxon>Pseudomonadota</taxon>
        <taxon>Gammaproteobacteria</taxon>
        <taxon>Enterobacterales</taxon>
        <taxon>Enterobacteriaceae</taxon>
        <taxon>Plesiomonas</taxon>
    </lineage>
</organism>
<dbReference type="CDD" id="cd07422">
    <property type="entry name" value="MPP_ApaH"/>
    <property type="match status" value="1"/>
</dbReference>
<dbReference type="Proteomes" id="UP000664658">
    <property type="component" value="Unassembled WGS sequence"/>
</dbReference>
<dbReference type="InterPro" id="IPR029052">
    <property type="entry name" value="Metallo-depent_PP-like"/>
</dbReference>
<evidence type="ECO:0000256" key="5">
    <source>
        <dbReference type="HAMAP-Rule" id="MF_00199"/>
    </source>
</evidence>
<keyword evidence="3 5" id="KW-0378">Hydrolase</keyword>
<dbReference type="InterPro" id="IPR004843">
    <property type="entry name" value="Calcineurin-like_PHP"/>
</dbReference>
<dbReference type="RefSeq" id="WP_207541837.1">
    <property type="nucleotide sequence ID" value="NZ_JAFNAA010000005.1"/>
</dbReference>
<dbReference type="Pfam" id="PF00149">
    <property type="entry name" value="Metallophos"/>
    <property type="match status" value="1"/>
</dbReference>
<dbReference type="GO" id="GO:0008803">
    <property type="term" value="F:bis(5'-nucleosyl)-tetraphosphatase (symmetrical) activity"/>
    <property type="evidence" value="ECO:0007669"/>
    <property type="project" value="UniProtKB-UniRule"/>
</dbReference>
<gene>
    <name evidence="5 7" type="primary">apaH</name>
    <name evidence="7" type="ORF">J2R62_06345</name>
</gene>
<dbReference type="PANTHER" id="PTHR40942:SF4">
    <property type="entry name" value="CYTOCHROME C5"/>
    <property type="match status" value="1"/>
</dbReference>
<dbReference type="SUPFAM" id="SSF56300">
    <property type="entry name" value="Metallo-dependent phosphatases"/>
    <property type="match status" value="1"/>
</dbReference>
<evidence type="ECO:0000256" key="4">
    <source>
        <dbReference type="ARBA" id="ARBA00049417"/>
    </source>
</evidence>
<evidence type="ECO:0000313" key="7">
    <source>
        <dbReference type="EMBL" id="MBO1107843.1"/>
    </source>
</evidence>
<sequence>MATYVVGDLQGCFDELQALLEQVHFDPACDQLWLTGDLVARGPRSLDCLRLVRDLGPAARTVLGNHDLHLLAIDAGIASAKARDYLQPVLDAPDRSELMYWLRHQPLLLTHPEFSFVMAHAGISPQWDLATAQQCAAEVEHALQQDDYPTLLRAMYGDQPDRWSESLRGMERLRYSINALTRMRYCHPDGRLDMHCKLAPMEAPGELQPWYRLPNSLLARHRVVFGHWAALIGVTEQPAVYALDTGCVWGNYLTLLRWDDQRYFTQPALRAYGSGL</sequence>
<name>A0A8I1W5J0_PLESH</name>
<dbReference type="Gene3D" id="3.60.21.10">
    <property type="match status" value="1"/>
</dbReference>
<comment type="function">
    <text evidence="1 5">Hydrolyzes diadenosine 5',5'''-P1,P4-tetraphosphate to yield ADP.</text>
</comment>
<dbReference type="InterPro" id="IPR004617">
    <property type="entry name" value="ApaH"/>
</dbReference>
<accession>A0A8I1W5J0</accession>
<evidence type="ECO:0000313" key="8">
    <source>
        <dbReference type="Proteomes" id="UP000664658"/>
    </source>
</evidence>
<evidence type="ECO:0000256" key="2">
    <source>
        <dbReference type="ARBA" id="ARBA00005419"/>
    </source>
</evidence>